<dbReference type="OrthoDB" id="9774673at2"/>
<dbReference type="GO" id="GO:0003677">
    <property type="term" value="F:DNA binding"/>
    <property type="evidence" value="ECO:0007669"/>
    <property type="project" value="InterPro"/>
</dbReference>
<dbReference type="PROSITE" id="PS50943">
    <property type="entry name" value="HTH_CROC1"/>
    <property type="match status" value="1"/>
</dbReference>
<dbReference type="RefSeq" id="WP_075713426.1">
    <property type="nucleotide sequence ID" value="NZ_MJIE01000001.1"/>
</dbReference>
<gene>
    <name evidence="2" type="ORF">BHK98_08605</name>
</gene>
<sequence length="117" mass="13651">MNAIKELRNTTNMSQNKFASYLGIPVANIQHWEQGVTTPPNYLVSLISRVMMYDGYIRKELTPTEVDVLRQMQATLALEQLDLEERDLFEISKLVQGEVTREEFQKRLKEKYQANGR</sequence>
<dbReference type="Proteomes" id="UP000187404">
    <property type="component" value="Unassembled WGS sequence"/>
</dbReference>
<dbReference type="EMBL" id="MJIE01000001">
    <property type="protein sequence ID" value="OLR56119.1"/>
    <property type="molecule type" value="Genomic_DNA"/>
</dbReference>
<dbReference type="SUPFAM" id="SSF47413">
    <property type="entry name" value="lambda repressor-like DNA-binding domains"/>
    <property type="match status" value="1"/>
</dbReference>
<evidence type="ECO:0000313" key="2">
    <source>
        <dbReference type="EMBL" id="OLR56119.1"/>
    </source>
</evidence>
<dbReference type="InterPro" id="IPR010982">
    <property type="entry name" value="Lambda_DNA-bd_dom_sf"/>
</dbReference>
<dbReference type="AlphaFoldDB" id="A0A1Q9JIS8"/>
<dbReference type="Pfam" id="PF01381">
    <property type="entry name" value="HTH_3"/>
    <property type="match status" value="1"/>
</dbReference>
<keyword evidence="3" id="KW-1185">Reference proteome</keyword>
<dbReference type="SMART" id="SM00530">
    <property type="entry name" value="HTH_XRE"/>
    <property type="match status" value="1"/>
</dbReference>
<organism evidence="2 3">
    <name type="scientific">Hornefia porci</name>
    <dbReference type="NCBI Taxonomy" id="2652292"/>
    <lineage>
        <taxon>Bacteria</taxon>
        <taxon>Bacillati</taxon>
        <taxon>Bacillota</taxon>
        <taxon>Clostridia</taxon>
        <taxon>Peptostreptococcales</taxon>
        <taxon>Anaerovoracaceae</taxon>
        <taxon>Hornefia</taxon>
    </lineage>
</organism>
<feature type="domain" description="HTH cro/C1-type" evidence="1">
    <location>
        <begin position="4"/>
        <end position="50"/>
    </location>
</feature>
<evidence type="ECO:0000313" key="3">
    <source>
        <dbReference type="Proteomes" id="UP000187404"/>
    </source>
</evidence>
<dbReference type="InterPro" id="IPR001387">
    <property type="entry name" value="Cro/C1-type_HTH"/>
</dbReference>
<protein>
    <recommendedName>
        <fullName evidence="1">HTH cro/C1-type domain-containing protein</fullName>
    </recommendedName>
</protein>
<comment type="caution">
    <text evidence="2">The sequence shown here is derived from an EMBL/GenBank/DDBJ whole genome shotgun (WGS) entry which is preliminary data.</text>
</comment>
<reference evidence="2 3" key="1">
    <citation type="journal article" date="2016" name="Appl. Environ. Microbiol.">
        <title>Function and Phylogeny of Bacterial Butyryl Coenzyme A:Acetate Transferases and Their Diversity in the Proximal Colon of Swine.</title>
        <authorList>
            <person name="Trachsel J."/>
            <person name="Bayles D.O."/>
            <person name="Looft T."/>
            <person name="Levine U.Y."/>
            <person name="Allen H.K."/>
        </authorList>
    </citation>
    <scope>NUCLEOTIDE SEQUENCE [LARGE SCALE GENOMIC DNA]</scope>
    <source>
        <strain evidence="2 3">68-3-10</strain>
    </source>
</reference>
<dbReference type="CDD" id="cd00093">
    <property type="entry name" value="HTH_XRE"/>
    <property type="match status" value="1"/>
</dbReference>
<accession>A0A1Q9JIS8</accession>
<evidence type="ECO:0000259" key="1">
    <source>
        <dbReference type="PROSITE" id="PS50943"/>
    </source>
</evidence>
<dbReference type="Gene3D" id="1.10.260.40">
    <property type="entry name" value="lambda repressor-like DNA-binding domains"/>
    <property type="match status" value="1"/>
</dbReference>
<proteinExistence type="predicted"/>
<name>A0A1Q9JIS8_9FIRM</name>